<organism evidence="7 8">
    <name type="scientific">Solilutibacter tolerans</name>
    <dbReference type="NCBI Taxonomy" id="1604334"/>
    <lineage>
        <taxon>Bacteria</taxon>
        <taxon>Pseudomonadati</taxon>
        <taxon>Pseudomonadota</taxon>
        <taxon>Gammaproteobacteria</taxon>
        <taxon>Lysobacterales</taxon>
        <taxon>Lysobacteraceae</taxon>
        <taxon>Solilutibacter</taxon>
    </lineage>
</organism>
<accession>A0A1N6NJ34</accession>
<dbReference type="Proteomes" id="UP000241788">
    <property type="component" value="Unassembled WGS sequence"/>
</dbReference>
<dbReference type="PANTHER" id="PTHR37481">
    <property type="entry name" value="LIPOPOLYSACCHARIDE EXPORT SYSTEM PROTEIN LPTC"/>
    <property type="match status" value="1"/>
</dbReference>
<proteinExistence type="inferred from homology"/>
<comment type="subunit">
    <text evidence="6">Component of the lipopolysaccharide transport and assembly complex. Interacts with LptA and the LptBFG transporter complex.</text>
</comment>
<dbReference type="AlphaFoldDB" id="A0A1N6NJ34"/>
<dbReference type="PANTHER" id="PTHR37481:SF1">
    <property type="entry name" value="LIPOPOLYSACCHARIDE EXPORT SYSTEM PROTEIN LPTC"/>
    <property type="match status" value="1"/>
</dbReference>
<dbReference type="GO" id="GO:0030288">
    <property type="term" value="C:outer membrane-bounded periplasmic space"/>
    <property type="evidence" value="ECO:0007669"/>
    <property type="project" value="TreeGrafter"/>
</dbReference>
<dbReference type="InterPro" id="IPR052363">
    <property type="entry name" value="LPS_export_LptC"/>
</dbReference>
<dbReference type="Pfam" id="PF06835">
    <property type="entry name" value="LptC"/>
    <property type="match status" value="1"/>
</dbReference>
<dbReference type="RefSeq" id="WP_076584681.1">
    <property type="nucleotide sequence ID" value="NZ_FTLW01000001.1"/>
</dbReference>
<comment type="function">
    <text evidence="6">Involved in the assembly of lipopolysaccharide (LPS). Required for the translocation of LPS from the inner membrane to the outer membrane. Facilitates the transfer of LPS from the inner membrane to the periplasmic protein LptA. Could be a docking site for LptA.</text>
</comment>
<evidence type="ECO:0000256" key="1">
    <source>
        <dbReference type="ARBA" id="ARBA00022475"/>
    </source>
</evidence>
<dbReference type="InterPro" id="IPR010664">
    <property type="entry name" value="LipoPS_assembly_LptC-rel"/>
</dbReference>
<dbReference type="GO" id="GO:0017089">
    <property type="term" value="F:glycolipid transfer activity"/>
    <property type="evidence" value="ECO:0007669"/>
    <property type="project" value="TreeGrafter"/>
</dbReference>
<dbReference type="GO" id="GO:0005886">
    <property type="term" value="C:plasma membrane"/>
    <property type="evidence" value="ECO:0007669"/>
    <property type="project" value="UniProtKB-SubCell"/>
</dbReference>
<sequence length="185" mass="20407">MSWRGTLTLILLIIAIAAGWAIIRQRANLSATGAAQARPDYILHDFEIITLQKDGTEGFTLQAPKLARTPGNHEMNIDQPTFLFPDKNGERWRSRSATGWVNGEGSEVRLRGNVILDNPQGAKKMRMETEALNVFPDANRATSDQQVAITQPGATIRGRGLEAQLDTQRVILKSEVRASYAPSIQ</sequence>
<keyword evidence="3 6" id="KW-0812">Transmembrane</keyword>
<evidence type="ECO:0000256" key="5">
    <source>
        <dbReference type="ARBA" id="ARBA00023136"/>
    </source>
</evidence>
<evidence type="ECO:0000256" key="2">
    <source>
        <dbReference type="ARBA" id="ARBA00022519"/>
    </source>
</evidence>
<reference evidence="8" key="1">
    <citation type="submission" date="2017-01" db="EMBL/GenBank/DDBJ databases">
        <authorList>
            <person name="Varghese N."/>
            <person name="Submissions S."/>
        </authorList>
    </citation>
    <scope>NUCLEOTIDE SEQUENCE [LARGE SCALE GENOMIC DNA]</scope>
    <source>
        <strain evidence="8">UM1</strain>
    </source>
</reference>
<dbReference type="EMBL" id="FTLW01000001">
    <property type="protein sequence ID" value="SIP92099.1"/>
    <property type="molecule type" value="Genomic_DNA"/>
</dbReference>
<evidence type="ECO:0000256" key="3">
    <source>
        <dbReference type="ARBA" id="ARBA00022692"/>
    </source>
</evidence>
<evidence type="ECO:0000313" key="7">
    <source>
        <dbReference type="EMBL" id="SIP92099.1"/>
    </source>
</evidence>
<keyword evidence="4 6" id="KW-1133">Transmembrane helix</keyword>
<evidence type="ECO:0000256" key="6">
    <source>
        <dbReference type="HAMAP-Rule" id="MF_01915"/>
    </source>
</evidence>
<protein>
    <recommendedName>
        <fullName evidence="6">Lipopolysaccharide export system protein LptC</fullName>
    </recommendedName>
</protein>
<gene>
    <name evidence="6" type="primary">lptC</name>
    <name evidence="7" type="ORF">SAMN05421546_0281</name>
</gene>
<dbReference type="STRING" id="1604334.SAMN05421546_0281"/>
<dbReference type="GO" id="GO:0015221">
    <property type="term" value="F:lipopolysaccharide transmembrane transporter activity"/>
    <property type="evidence" value="ECO:0007669"/>
    <property type="project" value="InterPro"/>
</dbReference>
<dbReference type="Gene3D" id="2.60.450.10">
    <property type="entry name" value="Lipopolysaccharide (LPS) transport protein A like domain"/>
    <property type="match status" value="1"/>
</dbReference>
<evidence type="ECO:0000256" key="4">
    <source>
        <dbReference type="ARBA" id="ARBA00022989"/>
    </source>
</evidence>
<dbReference type="InterPro" id="IPR026265">
    <property type="entry name" value="LptC"/>
</dbReference>
<keyword evidence="5 6" id="KW-0472">Membrane</keyword>
<name>A0A1N6NJ34_9GAMM</name>
<keyword evidence="8" id="KW-1185">Reference proteome</keyword>
<dbReference type="NCBIfam" id="TIGR04409">
    <property type="entry name" value="LptC_YrbK"/>
    <property type="match status" value="1"/>
</dbReference>
<dbReference type="HAMAP" id="MF_01915">
    <property type="entry name" value="LPS_assembly_LptC"/>
    <property type="match status" value="1"/>
</dbReference>
<keyword evidence="2 6" id="KW-0997">Cell inner membrane</keyword>
<comment type="subcellular location">
    <subcellularLocation>
        <location evidence="6">Cell inner membrane</location>
        <topology evidence="6">Single-pass membrane protein</topology>
    </subcellularLocation>
</comment>
<evidence type="ECO:0000313" key="8">
    <source>
        <dbReference type="Proteomes" id="UP000241788"/>
    </source>
</evidence>
<comment type="similarity">
    <text evidence="6">Belongs to the LptC family.</text>
</comment>
<dbReference type="OrthoDB" id="5973594at2"/>
<keyword evidence="1 6" id="KW-1003">Cell membrane</keyword>
<dbReference type="GO" id="GO:0043165">
    <property type="term" value="P:Gram-negative-bacterium-type cell outer membrane assembly"/>
    <property type="evidence" value="ECO:0007669"/>
    <property type="project" value="UniProtKB-UniRule"/>
</dbReference>